<evidence type="ECO:0000313" key="16">
    <source>
        <dbReference type="EMBL" id="PIO34069.1"/>
    </source>
</evidence>
<dbReference type="PIRSF" id="PIRSF001620">
    <property type="entry name" value="TFPI"/>
    <property type="match status" value="1"/>
</dbReference>
<accession>A0A2G9S1P5</accession>
<evidence type="ECO:0000256" key="14">
    <source>
        <dbReference type="SAM" id="MobiDB-lite"/>
    </source>
</evidence>
<feature type="domain" description="BPTI/Kunitz inhibitor" evidence="15">
    <location>
        <begin position="94"/>
        <end position="144"/>
    </location>
</feature>
<dbReference type="CDD" id="cd22615">
    <property type="entry name" value="Kunitz_TFPI1_TFPI2_3-like"/>
    <property type="match status" value="1"/>
</dbReference>
<feature type="domain" description="BPTI/Kunitz inhibitor" evidence="15">
    <location>
        <begin position="154"/>
        <end position="204"/>
    </location>
</feature>
<dbReference type="PROSITE" id="PS50279">
    <property type="entry name" value="BPTI_KUNITZ_2"/>
    <property type="match status" value="3"/>
</dbReference>
<dbReference type="InterPro" id="IPR020901">
    <property type="entry name" value="Prtase_inh_Kunz-CS"/>
</dbReference>
<name>A0A2G9S1P5_AQUCT</name>
<feature type="signal peptide" evidence="13">
    <location>
        <begin position="1"/>
        <end position="20"/>
    </location>
</feature>
<dbReference type="FunFam" id="4.10.410.10:FF:000004">
    <property type="entry name" value="Tissue factor pathway inhibitor"/>
    <property type="match status" value="1"/>
</dbReference>
<keyword evidence="10" id="KW-0325">Glycoprotein</keyword>
<keyword evidence="9" id="KW-1015">Disulfide bond</keyword>
<evidence type="ECO:0000256" key="5">
    <source>
        <dbReference type="ARBA" id="ARBA00022729"/>
    </source>
</evidence>
<evidence type="ECO:0000259" key="15">
    <source>
        <dbReference type="PROSITE" id="PS50279"/>
    </source>
</evidence>
<keyword evidence="3 13" id="KW-0646">Protease inhibitor</keyword>
<evidence type="ECO:0000256" key="8">
    <source>
        <dbReference type="ARBA" id="ARBA00023084"/>
    </source>
</evidence>
<dbReference type="Proteomes" id="UP000228934">
    <property type="component" value="Unassembled WGS sequence"/>
</dbReference>
<dbReference type="PANTHER" id="PTHR10083">
    <property type="entry name" value="KUNITZ-TYPE PROTEASE INHIBITOR-RELATED"/>
    <property type="match status" value="1"/>
</dbReference>
<evidence type="ECO:0000256" key="13">
    <source>
        <dbReference type="PIRNR" id="PIRNR001620"/>
    </source>
</evidence>
<comment type="function">
    <text evidence="11">May play a role in the regulation of plasmin-mediated matrix remodeling. Inhibits trypsin, plasmin, factor VIIa/tissue factor and weakly factor Xa. Has no effect on thrombin.</text>
</comment>
<dbReference type="EMBL" id="KV928804">
    <property type="protein sequence ID" value="PIO34069.1"/>
    <property type="molecule type" value="Genomic_DNA"/>
</dbReference>
<keyword evidence="6" id="KW-0677">Repeat</keyword>
<dbReference type="GO" id="GO:0005615">
    <property type="term" value="C:extracellular space"/>
    <property type="evidence" value="ECO:0007669"/>
    <property type="project" value="TreeGrafter"/>
</dbReference>
<dbReference type="OrthoDB" id="5950222at2759"/>
<dbReference type="Gene3D" id="4.10.410.10">
    <property type="entry name" value="Pancreatic trypsin inhibitor Kunitz domain"/>
    <property type="match status" value="3"/>
</dbReference>
<dbReference type="PANTHER" id="PTHR10083:SF374">
    <property type="entry name" value="BPTI_KUNITZ INHIBITOR DOMAIN-CONTAINING PROTEIN"/>
    <property type="match status" value="1"/>
</dbReference>
<gene>
    <name evidence="16" type="ORF">AB205_0002820</name>
</gene>
<dbReference type="PRINTS" id="PR00759">
    <property type="entry name" value="BASICPTASE"/>
</dbReference>
<evidence type="ECO:0000256" key="6">
    <source>
        <dbReference type="ARBA" id="ARBA00022737"/>
    </source>
</evidence>
<evidence type="ECO:0000256" key="2">
    <source>
        <dbReference type="ARBA" id="ARBA00022525"/>
    </source>
</evidence>
<keyword evidence="7 13" id="KW-0722">Serine protease inhibitor</keyword>
<dbReference type="SMART" id="SM00131">
    <property type="entry name" value="KU"/>
    <property type="match status" value="3"/>
</dbReference>
<dbReference type="Pfam" id="PF00014">
    <property type="entry name" value="Kunitz_BPTI"/>
    <property type="match status" value="3"/>
</dbReference>
<evidence type="ECO:0000256" key="4">
    <source>
        <dbReference type="ARBA" id="ARBA00022696"/>
    </source>
</evidence>
<dbReference type="PROSITE" id="PS00280">
    <property type="entry name" value="BPTI_KUNITZ_1"/>
    <property type="match status" value="2"/>
</dbReference>
<dbReference type="CDD" id="cd22616">
    <property type="entry name" value="Kunitz_TFPI2_1-like"/>
    <property type="match status" value="1"/>
</dbReference>
<keyword evidence="2" id="KW-0964">Secreted</keyword>
<comment type="subcellular location">
    <subcellularLocation>
        <location evidence="1 13">Secreted</location>
    </subcellularLocation>
</comment>
<evidence type="ECO:0000256" key="7">
    <source>
        <dbReference type="ARBA" id="ARBA00022900"/>
    </source>
</evidence>
<evidence type="ECO:0000256" key="3">
    <source>
        <dbReference type="ARBA" id="ARBA00022690"/>
    </source>
</evidence>
<dbReference type="GO" id="GO:0007596">
    <property type="term" value="P:blood coagulation"/>
    <property type="evidence" value="ECO:0007669"/>
    <property type="project" value="UniProtKB-UniRule"/>
</dbReference>
<dbReference type="InterPro" id="IPR036880">
    <property type="entry name" value="Kunitz_BPTI_sf"/>
</dbReference>
<keyword evidence="4 13" id="KW-0356">Hemostasis</keyword>
<dbReference type="FunFam" id="4.10.410.10:FF:000018">
    <property type="entry name" value="Tissue factor pathway inhibitor"/>
    <property type="match status" value="1"/>
</dbReference>
<feature type="chain" id="PRO_5013434211" description="Tissue factor pathway inhibitor" evidence="13">
    <location>
        <begin position="21"/>
        <end position="227"/>
    </location>
</feature>
<keyword evidence="17" id="KW-1185">Reference proteome</keyword>
<evidence type="ECO:0000256" key="11">
    <source>
        <dbReference type="ARBA" id="ARBA00060238"/>
    </source>
</evidence>
<sequence length="227" mass="25672">MLSIVVHLLVPVCFLGQVVTSSAQAAPRSNITACLLPRDEGNCRGLLPQYYYNRYTQTCDEFLYGGCDGNANNFETVEDCEKTCWKIKKVPKPCRMEVEAGPCRGYIRRYAYNLLTMKCELFIYGGCYGNDNNFGNEASCLEACSPKRNAPSFCYSPKDEGSCSASVNRYYFNIQSKSCEEFQYTGCGGNSNNFIRREDCNNVCKKGNKKPRNKNRLRRPKSNPEQS</sequence>
<comment type="subunit">
    <text evidence="12">Finds in a complex with ABCB1, TFPI2 and PPP2R3C; leading to the dephosphorylation of ABCB1.</text>
</comment>
<feature type="region of interest" description="Disordered" evidence="14">
    <location>
        <begin position="206"/>
        <end position="227"/>
    </location>
</feature>
<keyword evidence="8 13" id="KW-0094">Blood coagulation</keyword>
<dbReference type="InterPro" id="IPR008296">
    <property type="entry name" value="TFPI-like"/>
</dbReference>
<evidence type="ECO:0000256" key="1">
    <source>
        <dbReference type="ARBA" id="ARBA00004613"/>
    </source>
</evidence>
<feature type="domain" description="BPTI/Kunitz inhibitor" evidence="15">
    <location>
        <begin position="34"/>
        <end position="84"/>
    </location>
</feature>
<dbReference type="GO" id="GO:0004867">
    <property type="term" value="F:serine-type endopeptidase inhibitor activity"/>
    <property type="evidence" value="ECO:0007669"/>
    <property type="project" value="UniProtKB-UniRule"/>
</dbReference>
<evidence type="ECO:0000313" key="17">
    <source>
        <dbReference type="Proteomes" id="UP000228934"/>
    </source>
</evidence>
<dbReference type="InterPro" id="IPR002223">
    <property type="entry name" value="Kunitz_BPTI"/>
</dbReference>
<dbReference type="SUPFAM" id="SSF57362">
    <property type="entry name" value="BPTI-like"/>
    <property type="match status" value="3"/>
</dbReference>
<evidence type="ECO:0000256" key="10">
    <source>
        <dbReference type="ARBA" id="ARBA00023180"/>
    </source>
</evidence>
<keyword evidence="5 13" id="KW-0732">Signal</keyword>
<evidence type="ECO:0000256" key="9">
    <source>
        <dbReference type="ARBA" id="ARBA00023157"/>
    </source>
</evidence>
<feature type="compositionally biased region" description="Basic residues" evidence="14">
    <location>
        <begin position="206"/>
        <end position="221"/>
    </location>
</feature>
<proteinExistence type="predicted"/>
<dbReference type="AlphaFoldDB" id="A0A2G9S1P5"/>
<evidence type="ECO:0000256" key="12">
    <source>
        <dbReference type="ARBA" id="ARBA00065443"/>
    </source>
</evidence>
<organism evidence="16 17">
    <name type="scientific">Aquarana catesbeiana</name>
    <name type="common">American bullfrog</name>
    <name type="synonym">Rana catesbeiana</name>
    <dbReference type="NCBI Taxonomy" id="8400"/>
    <lineage>
        <taxon>Eukaryota</taxon>
        <taxon>Metazoa</taxon>
        <taxon>Chordata</taxon>
        <taxon>Craniata</taxon>
        <taxon>Vertebrata</taxon>
        <taxon>Euteleostomi</taxon>
        <taxon>Amphibia</taxon>
        <taxon>Batrachia</taxon>
        <taxon>Anura</taxon>
        <taxon>Neobatrachia</taxon>
        <taxon>Ranoidea</taxon>
        <taxon>Ranidae</taxon>
        <taxon>Aquarana</taxon>
    </lineage>
</organism>
<dbReference type="InterPro" id="IPR050098">
    <property type="entry name" value="TFPI/VKTCI-like"/>
</dbReference>
<protein>
    <recommendedName>
        <fullName evidence="13">Tissue factor pathway inhibitor</fullName>
    </recommendedName>
</protein>
<dbReference type="FunFam" id="4.10.410.10:FF:000011">
    <property type="entry name" value="Tissue factor pathway inhibitor"/>
    <property type="match status" value="1"/>
</dbReference>
<reference evidence="17" key="1">
    <citation type="journal article" date="2017" name="Nat. Commun.">
        <title>The North American bullfrog draft genome provides insight into hormonal regulation of long noncoding RNA.</title>
        <authorList>
            <person name="Hammond S.A."/>
            <person name="Warren R.L."/>
            <person name="Vandervalk B.P."/>
            <person name="Kucuk E."/>
            <person name="Khan H."/>
            <person name="Gibb E.A."/>
            <person name="Pandoh P."/>
            <person name="Kirk H."/>
            <person name="Zhao Y."/>
            <person name="Jones M."/>
            <person name="Mungall A.J."/>
            <person name="Coope R."/>
            <person name="Pleasance S."/>
            <person name="Moore R.A."/>
            <person name="Holt R.A."/>
            <person name="Round J.M."/>
            <person name="Ohora S."/>
            <person name="Walle B.V."/>
            <person name="Veldhoen N."/>
            <person name="Helbing C.C."/>
            <person name="Birol I."/>
        </authorList>
    </citation>
    <scope>NUCLEOTIDE SEQUENCE [LARGE SCALE GENOMIC DNA]</scope>
</reference>